<feature type="signal peptide" evidence="2">
    <location>
        <begin position="1"/>
        <end position="23"/>
    </location>
</feature>
<evidence type="ECO:0000313" key="4">
    <source>
        <dbReference type="Proteomes" id="UP000194948"/>
    </source>
</evidence>
<sequence>MQFKKILLGLVSGSMIFFFTACTSTTESDGKDAKTIGSVTSTERTSRSQKELEEILEKTIPGTDNHFETNEEGLEDFVRYVEEFSPLIEQSMIDKIRENGELYFTEDQMVRLNKAFDESSAL</sequence>
<name>A0AAQ3WC99_9ENTE</name>
<dbReference type="EMBL" id="CP147244">
    <property type="protein sequence ID" value="WYK02002.1"/>
    <property type="molecule type" value="Genomic_DNA"/>
</dbReference>
<evidence type="ECO:0008006" key="5">
    <source>
        <dbReference type="Google" id="ProtNLM"/>
    </source>
</evidence>
<reference evidence="3 4" key="2">
    <citation type="submission" date="2024-03" db="EMBL/GenBank/DDBJ databases">
        <title>The Genome Sequence of Enterococcus sp. DIV0205d.</title>
        <authorList>
            <consortium name="The Broad Institute Genomics Platform"/>
            <consortium name="The Broad Institute Microbial Omics Core"/>
            <consortium name="The Broad Institute Genomic Center for Infectious Diseases"/>
            <person name="Earl A."/>
            <person name="Manson A."/>
            <person name="Gilmore M."/>
            <person name="Schwartman J."/>
            <person name="Shea T."/>
            <person name="Abouelleil A."/>
            <person name="Cao P."/>
            <person name="Chapman S."/>
            <person name="Cusick C."/>
            <person name="Young S."/>
            <person name="Neafsey D."/>
            <person name="Nusbaum C."/>
            <person name="Birren B."/>
        </authorList>
    </citation>
    <scope>NUCLEOTIDE SEQUENCE [LARGE SCALE GENOMIC DNA]</scope>
    <source>
        <strain evidence="3 4">7F3_DIV0205</strain>
    </source>
</reference>
<keyword evidence="2" id="KW-0732">Signal</keyword>
<gene>
    <name evidence="3" type="ORF">A5821_003139</name>
</gene>
<proteinExistence type="predicted"/>
<evidence type="ECO:0000313" key="3">
    <source>
        <dbReference type="EMBL" id="WYK02002.1"/>
    </source>
</evidence>
<dbReference type="Proteomes" id="UP000194948">
    <property type="component" value="Chromosome"/>
</dbReference>
<protein>
    <recommendedName>
        <fullName evidence="5">Lipoprotein</fullName>
    </recommendedName>
</protein>
<feature type="region of interest" description="Disordered" evidence="1">
    <location>
        <begin position="26"/>
        <end position="50"/>
    </location>
</feature>
<organism evidence="3 4">
    <name type="scientific">Candidatus Enterococcus palustris</name>
    <dbReference type="NCBI Taxonomy" id="1834189"/>
    <lineage>
        <taxon>Bacteria</taxon>
        <taxon>Bacillati</taxon>
        <taxon>Bacillota</taxon>
        <taxon>Bacilli</taxon>
        <taxon>Lactobacillales</taxon>
        <taxon>Enterococcaceae</taxon>
        <taxon>Enterococcus</taxon>
    </lineage>
</organism>
<dbReference type="AlphaFoldDB" id="A0AAQ3WC99"/>
<reference evidence="4" key="1">
    <citation type="submission" date="2017-05" db="EMBL/GenBank/DDBJ databases">
        <title>The Genome Sequence of EEnterococcus faecalis 9F2_4866.</title>
        <authorList>
            <consortium name="The Broad Institute Genomics Platform"/>
            <consortium name="The Broad Institute Genomic Center for Infectious Diseases"/>
            <person name="Earl A."/>
            <person name="Manson A."/>
            <person name="Schwartman J."/>
            <person name="Gilmore M."/>
            <person name="Abouelleil A."/>
            <person name="Cao P."/>
            <person name="Chapman S."/>
            <person name="Cusick C."/>
            <person name="Shea T."/>
            <person name="Young S."/>
            <person name="Neafsey D."/>
            <person name="Nusbaum C."/>
            <person name="Birren B."/>
        </authorList>
    </citation>
    <scope>NUCLEOTIDE SEQUENCE [LARGE SCALE GENOMIC DNA]</scope>
    <source>
        <strain evidence="4">7F3_DIV0205</strain>
    </source>
</reference>
<accession>A0AAQ3WC99</accession>
<dbReference type="RefSeq" id="WP_086315637.1">
    <property type="nucleotide sequence ID" value="NZ_CP147244.1"/>
</dbReference>
<dbReference type="PROSITE" id="PS51257">
    <property type="entry name" value="PROKAR_LIPOPROTEIN"/>
    <property type="match status" value="1"/>
</dbReference>
<evidence type="ECO:0000256" key="1">
    <source>
        <dbReference type="SAM" id="MobiDB-lite"/>
    </source>
</evidence>
<feature type="chain" id="PRO_5042839964" description="Lipoprotein" evidence="2">
    <location>
        <begin position="24"/>
        <end position="122"/>
    </location>
</feature>
<evidence type="ECO:0000256" key="2">
    <source>
        <dbReference type="SAM" id="SignalP"/>
    </source>
</evidence>
<keyword evidence="4" id="KW-1185">Reference proteome</keyword>